<protein>
    <submittedName>
        <fullName evidence="1">Type II toxin-antitoxin system PemK/MazF family toxin</fullName>
    </submittedName>
</protein>
<gene>
    <name evidence="1" type="ORF">HHL28_16510</name>
</gene>
<organism evidence="1 2">
    <name type="scientific">Aerophototrophica crusticola</name>
    <dbReference type="NCBI Taxonomy" id="1709002"/>
    <lineage>
        <taxon>Bacteria</taxon>
        <taxon>Pseudomonadati</taxon>
        <taxon>Pseudomonadota</taxon>
        <taxon>Alphaproteobacteria</taxon>
        <taxon>Rhodospirillales</taxon>
        <taxon>Rhodospirillaceae</taxon>
        <taxon>Aerophototrophica</taxon>
    </lineage>
</organism>
<evidence type="ECO:0000313" key="2">
    <source>
        <dbReference type="Proteomes" id="UP000501891"/>
    </source>
</evidence>
<evidence type="ECO:0000313" key="1">
    <source>
        <dbReference type="EMBL" id="QJE74457.1"/>
    </source>
</evidence>
<sequence length="141" mass="15376">MAPKVGQVVVHHFLWFEEQTAGLVEGRKPRPCVIIAVEPDPAGTGYKTTVLPITSRKPRADAHAVAVPPSLKRTLGLDQARDAWVIVDDANVFTWPGFDLVPQAGGGFARGLVTAGFFQQLREAVLLARGRGRPRRIDRDS</sequence>
<reference evidence="1" key="1">
    <citation type="submission" date="2020-04" db="EMBL/GenBank/DDBJ databases">
        <title>A desert anoxygenic phototrophic bacterium fixes CO2 using RubisCO under aerobic conditions.</title>
        <authorList>
            <person name="Tang K."/>
        </authorList>
    </citation>
    <scope>NUCLEOTIDE SEQUENCE [LARGE SCALE GENOMIC DNA]</scope>
    <source>
        <strain evidence="1">MIMtkB3</strain>
    </source>
</reference>
<dbReference type="EMBL" id="CP051775">
    <property type="protein sequence ID" value="QJE74457.1"/>
    <property type="molecule type" value="Genomic_DNA"/>
</dbReference>
<accession>A0A858RAS3</accession>
<dbReference type="KEGG" id="acru:HHL28_16510"/>
<proteinExistence type="predicted"/>
<name>A0A858RAS3_9PROT</name>
<dbReference type="AlphaFoldDB" id="A0A858RAS3"/>
<dbReference type="Proteomes" id="UP000501891">
    <property type="component" value="Chromosome"/>
</dbReference>
<keyword evidence="2" id="KW-1185">Reference proteome</keyword>